<dbReference type="AlphaFoldDB" id="A0AA95SMT1"/>
<proteinExistence type="predicted"/>
<gene>
    <name evidence="2" type="ORF">PFX98_16420</name>
</gene>
<dbReference type="KEGG" id="pais:PFX98_16420"/>
<name>A0AA95SMT1_9BURK</name>
<accession>A0AA95SMT1</accession>
<protein>
    <submittedName>
        <fullName evidence="2">Uncharacterized protein</fullName>
    </submittedName>
</protein>
<dbReference type="Proteomes" id="UP001177769">
    <property type="component" value="Chromosome"/>
</dbReference>
<keyword evidence="3" id="KW-1185">Reference proteome</keyword>
<organism evidence="2 3">
    <name type="scientific">Paucibacter sediminis</name>
    <dbReference type="NCBI Taxonomy" id="3019553"/>
    <lineage>
        <taxon>Bacteria</taxon>
        <taxon>Pseudomonadati</taxon>
        <taxon>Pseudomonadota</taxon>
        <taxon>Betaproteobacteria</taxon>
        <taxon>Burkholderiales</taxon>
        <taxon>Sphaerotilaceae</taxon>
        <taxon>Roseateles</taxon>
    </lineage>
</organism>
<feature type="region of interest" description="Disordered" evidence="1">
    <location>
        <begin position="31"/>
        <end position="56"/>
    </location>
</feature>
<dbReference type="EMBL" id="CP116346">
    <property type="protein sequence ID" value="WIT10490.1"/>
    <property type="molecule type" value="Genomic_DNA"/>
</dbReference>
<sequence>MRAALSILGLVIAFAVVMFVMKKQVQQLPKPASAASAAAAQPQALPNPQAVGQQVQSALELGAQRASDANP</sequence>
<evidence type="ECO:0000256" key="1">
    <source>
        <dbReference type="SAM" id="MobiDB-lite"/>
    </source>
</evidence>
<evidence type="ECO:0000313" key="3">
    <source>
        <dbReference type="Proteomes" id="UP001177769"/>
    </source>
</evidence>
<dbReference type="RefSeq" id="WP_285231563.1">
    <property type="nucleotide sequence ID" value="NZ_CP116346.1"/>
</dbReference>
<reference evidence="2" key="1">
    <citation type="submission" date="2023-01" db="EMBL/GenBank/DDBJ databases">
        <title>Whole genome sequence of Paucibacter sp. S2-9 isolated from pond sediment.</title>
        <authorList>
            <person name="Jung J.Y."/>
        </authorList>
    </citation>
    <scope>NUCLEOTIDE SEQUENCE</scope>
    <source>
        <strain evidence="2">S2-9</strain>
    </source>
</reference>
<feature type="compositionally biased region" description="Low complexity" evidence="1">
    <location>
        <begin position="31"/>
        <end position="50"/>
    </location>
</feature>
<evidence type="ECO:0000313" key="2">
    <source>
        <dbReference type="EMBL" id="WIT10490.1"/>
    </source>
</evidence>